<accession>L0RHU8</accession>
<dbReference type="KEGG" id="dhy:DESAM_22899"/>
<dbReference type="AlphaFoldDB" id="L0RHU8"/>
<proteinExistence type="predicted"/>
<gene>
    <name evidence="1" type="ORF">DESAM_22899</name>
</gene>
<dbReference type="RefSeq" id="WP_015337764.1">
    <property type="nucleotide sequence ID" value="NC_020055.1"/>
</dbReference>
<evidence type="ECO:0000313" key="2">
    <source>
        <dbReference type="Proteomes" id="UP000010808"/>
    </source>
</evidence>
<protein>
    <submittedName>
        <fullName evidence="1">Uncharacterized protein</fullName>
    </submittedName>
</protein>
<evidence type="ECO:0000313" key="1">
    <source>
        <dbReference type="EMBL" id="CCO25166.1"/>
    </source>
</evidence>
<sequence length="174" mass="19638">MSTLKITEAKPTPEFNIFYFAELNGSSRIEHSLMESLEKHWAEWKPFLKAYKLEQPEGGKGTDFLLLFLDKEVEDAVEEIWQATPTEGLAHHNLAITLIMSAAQSLLPELEEGKCAPLPKPGEAALEAFKTLNLTWNEEGTVNRQYAVFTPFPYSGGCEVCYLEENCPKSQLRK</sequence>
<reference evidence="1 2" key="1">
    <citation type="submission" date="2012-10" db="EMBL/GenBank/DDBJ databases">
        <authorList>
            <person name="Genoscope - CEA"/>
        </authorList>
    </citation>
    <scope>NUCLEOTIDE SEQUENCE [LARGE SCALE GENOMIC DNA]</scope>
    <source>
        <strain evidence="2">AM13 / DSM 14728</strain>
    </source>
</reference>
<keyword evidence="2" id="KW-1185">Reference proteome</keyword>
<dbReference type="EMBL" id="FO203522">
    <property type="protein sequence ID" value="CCO25166.1"/>
    <property type="molecule type" value="Genomic_DNA"/>
</dbReference>
<dbReference type="Proteomes" id="UP000010808">
    <property type="component" value="Chromosome"/>
</dbReference>
<organism evidence="1 2">
    <name type="scientific">Maridesulfovibrio hydrothermalis AM13 = DSM 14728</name>
    <dbReference type="NCBI Taxonomy" id="1121451"/>
    <lineage>
        <taxon>Bacteria</taxon>
        <taxon>Pseudomonadati</taxon>
        <taxon>Thermodesulfobacteriota</taxon>
        <taxon>Desulfovibrionia</taxon>
        <taxon>Desulfovibrionales</taxon>
        <taxon>Desulfovibrionaceae</taxon>
        <taxon>Maridesulfovibrio</taxon>
    </lineage>
</organism>
<dbReference type="PATRIC" id="fig|1121451.3.peg.3105"/>
<dbReference type="HOGENOM" id="CLU_104540_0_0_7"/>
<dbReference type="eggNOG" id="ENOG5033ZB6">
    <property type="taxonomic scope" value="Bacteria"/>
</dbReference>
<dbReference type="OrthoDB" id="5453322at2"/>
<name>L0RHU8_9BACT</name>